<evidence type="ECO:0000313" key="3">
    <source>
        <dbReference type="EMBL" id="CAB4273938.1"/>
    </source>
</evidence>
<organism evidence="3 4">
    <name type="scientific">Prunus armeniaca</name>
    <name type="common">Apricot</name>
    <name type="synonym">Armeniaca vulgaris</name>
    <dbReference type="NCBI Taxonomy" id="36596"/>
    <lineage>
        <taxon>Eukaryota</taxon>
        <taxon>Viridiplantae</taxon>
        <taxon>Streptophyta</taxon>
        <taxon>Embryophyta</taxon>
        <taxon>Tracheophyta</taxon>
        <taxon>Spermatophyta</taxon>
        <taxon>Magnoliopsida</taxon>
        <taxon>eudicotyledons</taxon>
        <taxon>Gunneridae</taxon>
        <taxon>Pentapetalae</taxon>
        <taxon>rosids</taxon>
        <taxon>fabids</taxon>
        <taxon>Rosales</taxon>
        <taxon>Rosaceae</taxon>
        <taxon>Amygdaloideae</taxon>
        <taxon>Amygdaleae</taxon>
        <taxon>Prunus</taxon>
    </lineage>
</organism>
<dbReference type="Proteomes" id="UP000507222">
    <property type="component" value="Unassembled WGS sequence"/>
</dbReference>
<reference evidence="3 4" key="1">
    <citation type="submission" date="2020-05" db="EMBL/GenBank/DDBJ databases">
        <authorList>
            <person name="Campoy J."/>
            <person name="Schneeberger K."/>
            <person name="Spophaly S."/>
        </authorList>
    </citation>
    <scope>NUCLEOTIDE SEQUENCE [LARGE SCALE GENOMIC DNA]</scope>
    <source>
        <strain evidence="3">PruArmRojPasFocal</strain>
    </source>
</reference>
<accession>A0A6J5UIH4</accession>
<feature type="compositionally biased region" description="Polar residues" evidence="1">
    <location>
        <begin position="46"/>
        <end position="62"/>
    </location>
</feature>
<dbReference type="EMBL" id="CAEKDK010000003">
    <property type="protein sequence ID" value="CAB4273938.1"/>
    <property type="molecule type" value="Genomic_DNA"/>
</dbReference>
<protein>
    <recommendedName>
        <fullName evidence="2">VQ domain-containing protein</fullName>
    </recommendedName>
</protein>
<feature type="domain" description="VQ" evidence="2">
    <location>
        <begin position="29"/>
        <end position="51"/>
    </location>
</feature>
<proteinExistence type="predicted"/>
<feature type="region of interest" description="Disordered" evidence="1">
    <location>
        <begin position="45"/>
        <end position="73"/>
    </location>
</feature>
<name>A0A6J5UIH4_PRUAR</name>
<sequence>MGKKVSQTSLKISKKEKNEFNSLISLLRPKVYITDSSSFKRLVQDLTGNGASNPNTSSSSLHPQKKHNLVDEEQIPVVHIVDDQDREDQGDTEGSLDASIDTSTLDDYSELCNQVFMSDQEFNQLCYQIYSDDTTTTTTTNYEGSTADQLLVDDMLPFQDLEPWLLDTDHPYDPFFNNGFAQIDQQVSIYDYELSGLLSSN</sequence>
<dbReference type="InterPro" id="IPR008889">
    <property type="entry name" value="VQ"/>
</dbReference>
<dbReference type="AlphaFoldDB" id="A0A6J5UIH4"/>
<evidence type="ECO:0000259" key="2">
    <source>
        <dbReference type="Pfam" id="PF05678"/>
    </source>
</evidence>
<gene>
    <name evidence="3" type="ORF">CURHAP_LOCUS22191</name>
</gene>
<dbReference type="Pfam" id="PF05678">
    <property type="entry name" value="VQ"/>
    <property type="match status" value="1"/>
</dbReference>
<evidence type="ECO:0000256" key="1">
    <source>
        <dbReference type="SAM" id="MobiDB-lite"/>
    </source>
</evidence>
<evidence type="ECO:0000313" key="4">
    <source>
        <dbReference type="Proteomes" id="UP000507222"/>
    </source>
</evidence>